<evidence type="ECO:0000256" key="3">
    <source>
        <dbReference type="ARBA" id="ARBA00023014"/>
    </source>
</evidence>
<evidence type="ECO:0000313" key="5">
    <source>
        <dbReference type="EMBL" id="QDF37535.1"/>
    </source>
</evidence>
<dbReference type="Proteomes" id="UP000319298">
    <property type="component" value="Chromosome"/>
</dbReference>
<reference evidence="6" key="1">
    <citation type="submission" date="2019-06" db="EMBL/GenBank/DDBJ databases">
        <title>Whole-Genome Sequence of Bradyrhizobium sp. 3 Strain 65S1MB.</title>
        <authorList>
            <person name="Bromfield E.S.P."/>
            <person name="Cloutier S."/>
            <person name="Nguyen H.D.T."/>
        </authorList>
    </citation>
    <scope>NUCLEOTIDE SEQUENCE [LARGE SCALE GENOMIC DNA]</scope>
    <source>
        <strain evidence="6">65S1MB</strain>
    </source>
</reference>
<proteinExistence type="predicted"/>
<dbReference type="InterPro" id="IPR017896">
    <property type="entry name" value="4Fe4S_Fe-S-bd"/>
</dbReference>
<dbReference type="RefSeq" id="WP_140479006.1">
    <property type="nucleotide sequence ID" value="NZ_CP041090.2"/>
</dbReference>
<evidence type="ECO:0000313" key="6">
    <source>
        <dbReference type="Proteomes" id="UP000319298"/>
    </source>
</evidence>
<name>A0ABX5W2P7_9BRAD</name>
<evidence type="ECO:0000256" key="1">
    <source>
        <dbReference type="ARBA" id="ARBA00022723"/>
    </source>
</evidence>
<keyword evidence="1" id="KW-0479">Metal-binding</keyword>
<evidence type="ECO:0000259" key="4">
    <source>
        <dbReference type="PROSITE" id="PS51379"/>
    </source>
</evidence>
<feature type="domain" description="4Fe-4S ferredoxin-type" evidence="4">
    <location>
        <begin position="243"/>
        <end position="271"/>
    </location>
</feature>
<dbReference type="Pfam" id="PF12838">
    <property type="entry name" value="Fer4_7"/>
    <property type="match status" value="1"/>
</dbReference>
<organism evidence="5 6">
    <name type="scientific">Bradyrhizobium symbiodeficiens</name>
    <dbReference type="NCBI Taxonomy" id="1404367"/>
    <lineage>
        <taxon>Bacteria</taxon>
        <taxon>Pseudomonadati</taxon>
        <taxon>Pseudomonadota</taxon>
        <taxon>Alphaproteobacteria</taxon>
        <taxon>Hyphomicrobiales</taxon>
        <taxon>Nitrobacteraceae</taxon>
        <taxon>Bradyrhizobium</taxon>
    </lineage>
</organism>
<dbReference type="Gene3D" id="3.30.70.20">
    <property type="match status" value="1"/>
</dbReference>
<dbReference type="PROSITE" id="PS51379">
    <property type="entry name" value="4FE4S_FER_2"/>
    <property type="match status" value="1"/>
</dbReference>
<dbReference type="PANTHER" id="PTHR42827">
    <property type="entry name" value="IRON-SULFUR CLUSTER-BINDING PROTEIN-RELATED"/>
    <property type="match status" value="1"/>
</dbReference>
<protein>
    <submittedName>
        <fullName evidence="5">4Fe-4S dicluster domain-containing protein</fullName>
    </submittedName>
</protein>
<keyword evidence="3" id="KW-0411">Iron-sulfur</keyword>
<keyword evidence="6" id="KW-1185">Reference proteome</keyword>
<reference evidence="5 6" key="2">
    <citation type="journal article" date="2020" name="Int. J. Syst. Evol. Microbiol.">
        <title>Description and complete genome sequences of Bradyrhizobium symbiodeficiens sp. nov., a non-symbiotic bacterium associated with legumes native to Canada.</title>
        <authorList>
            <person name="Bromfield E.S.P."/>
            <person name="Cloutier S."/>
            <person name="Nguyen H.D.T."/>
        </authorList>
    </citation>
    <scope>NUCLEOTIDE SEQUENCE [LARGE SCALE GENOMIC DNA]</scope>
    <source>
        <strain evidence="5 6">65S1MB</strain>
    </source>
</reference>
<keyword evidence="2" id="KW-0408">Iron</keyword>
<dbReference type="EMBL" id="CP041090">
    <property type="protein sequence ID" value="QDF37535.1"/>
    <property type="molecule type" value="Genomic_DNA"/>
</dbReference>
<evidence type="ECO:0000256" key="2">
    <source>
        <dbReference type="ARBA" id="ARBA00023004"/>
    </source>
</evidence>
<sequence>MVSQNRHRPFSADPAQIALKPAISGNAINGLGEARPRQPSVVYWAPDPDTIPHGAMQRWFYGVDPDNSHLKRAREERAKQLSTVLPDVIGEPVRRRPEEWNASLAELAGRANFDMWGVAKMNPLWVYRGQEVFQQNIIVLGFAHDYEQIATAPEATAGAEVVRQYGRAAAAAKLVSGWLREQGWDAEPLTGPMTSKVMMIPPAIAAGFGELGKHGSLINAELGSSFRLSAVLTDAPFAPTPQRTFEVDSFCLNCRVCENACPPEAISADKQMVRGVEKWYVDFDKCLPFFNQTHGCAICIAVCPWSRPGVGLALAEKLSRRSVGQRHDR</sequence>
<dbReference type="SUPFAM" id="SSF54862">
    <property type="entry name" value="4Fe-4S ferredoxins"/>
    <property type="match status" value="1"/>
</dbReference>
<dbReference type="PROSITE" id="PS00198">
    <property type="entry name" value="4FE4S_FER_1"/>
    <property type="match status" value="1"/>
</dbReference>
<dbReference type="InterPro" id="IPR017900">
    <property type="entry name" value="4Fe4S_Fe_S_CS"/>
</dbReference>
<dbReference type="PANTHER" id="PTHR42827:SF1">
    <property type="entry name" value="IRON-SULFUR CLUSTER-BINDING PROTEIN"/>
    <property type="match status" value="1"/>
</dbReference>
<gene>
    <name evidence="5" type="ORF">FJN17_08120</name>
</gene>
<accession>A0ABX5W2P7</accession>